<gene>
    <name evidence="1" type="ORF">SYV04_25100</name>
</gene>
<keyword evidence="2" id="KW-1185">Reference proteome</keyword>
<reference evidence="1 2" key="1">
    <citation type="submission" date="2023-12" db="EMBL/GenBank/DDBJ databases">
        <title>the genome sequence of Hyalangium sp. s54d21.</title>
        <authorList>
            <person name="Zhang X."/>
        </authorList>
    </citation>
    <scope>NUCLEOTIDE SEQUENCE [LARGE SCALE GENOMIC DNA]</scope>
    <source>
        <strain evidence="2">s54d21</strain>
    </source>
</reference>
<accession>A0ABU5H8R3</accession>
<protein>
    <submittedName>
        <fullName evidence="1">Uncharacterized protein</fullName>
    </submittedName>
</protein>
<dbReference type="RefSeq" id="WP_321548418.1">
    <property type="nucleotide sequence ID" value="NZ_JAXIVS010000009.1"/>
</dbReference>
<evidence type="ECO:0000313" key="1">
    <source>
        <dbReference type="EMBL" id="MDY7229695.1"/>
    </source>
</evidence>
<organism evidence="1 2">
    <name type="scientific">Hyalangium rubrum</name>
    <dbReference type="NCBI Taxonomy" id="3103134"/>
    <lineage>
        <taxon>Bacteria</taxon>
        <taxon>Pseudomonadati</taxon>
        <taxon>Myxococcota</taxon>
        <taxon>Myxococcia</taxon>
        <taxon>Myxococcales</taxon>
        <taxon>Cystobacterineae</taxon>
        <taxon>Archangiaceae</taxon>
        <taxon>Hyalangium</taxon>
    </lineage>
</organism>
<name>A0ABU5H8R3_9BACT</name>
<dbReference type="EMBL" id="JAXIVS010000009">
    <property type="protein sequence ID" value="MDY7229695.1"/>
    <property type="molecule type" value="Genomic_DNA"/>
</dbReference>
<evidence type="ECO:0000313" key="2">
    <source>
        <dbReference type="Proteomes" id="UP001291309"/>
    </source>
</evidence>
<comment type="caution">
    <text evidence="1">The sequence shown here is derived from an EMBL/GenBank/DDBJ whole genome shotgun (WGS) entry which is preliminary data.</text>
</comment>
<sequence length="52" mass="5260">MSTFTHVMSGFTIALAVGVLSTGLFSGVRAASSGLAFLLLLVAMTLSESPQA</sequence>
<dbReference type="Proteomes" id="UP001291309">
    <property type="component" value="Unassembled WGS sequence"/>
</dbReference>
<proteinExistence type="predicted"/>